<dbReference type="PANTHER" id="PTHR33317">
    <property type="entry name" value="POLYNUCLEOTIDYL TRANSFERASE, RIBONUCLEASE H-LIKE SUPERFAMILY PROTEIN"/>
    <property type="match status" value="1"/>
</dbReference>
<name>A0A2A4X7Y0_UNCAE</name>
<gene>
    <name evidence="7" type="ORF">COB21_00320</name>
</gene>
<dbReference type="NCBIfam" id="TIGR00250">
    <property type="entry name" value="RNAse_H_YqgF"/>
    <property type="match status" value="1"/>
</dbReference>
<dbReference type="Gene3D" id="3.30.420.140">
    <property type="entry name" value="YqgF/RNase H-like domain"/>
    <property type="match status" value="1"/>
</dbReference>
<keyword evidence="1 5" id="KW-0963">Cytoplasm</keyword>
<organism evidence="7 8">
    <name type="scientific">Aerophobetes bacterium</name>
    <dbReference type="NCBI Taxonomy" id="2030807"/>
    <lineage>
        <taxon>Bacteria</taxon>
        <taxon>Candidatus Aerophobota</taxon>
    </lineage>
</organism>
<dbReference type="EC" id="3.1.-.-" evidence="5"/>
<protein>
    <recommendedName>
        <fullName evidence="5">Putative pre-16S rRNA nuclease</fullName>
        <ecNumber evidence="5">3.1.-.-</ecNumber>
    </recommendedName>
</protein>
<dbReference type="InterPro" id="IPR005227">
    <property type="entry name" value="YqgF"/>
</dbReference>
<comment type="caution">
    <text evidence="7">The sequence shown here is derived from an EMBL/GenBank/DDBJ whole genome shotgun (WGS) entry which is preliminary data.</text>
</comment>
<proteinExistence type="inferred from homology"/>
<dbReference type="GO" id="GO:0016788">
    <property type="term" value="F:hydrolase activity, acting on ester bonds"/>
    <property type="evidence" value="ECO:0007669"/>
    <property type="project" value="UniProtKB-UniRule"/>
</dbReference>
<reference evidence="8" key="1">
    <citation type="submission" date="2017-08" db="EMBL/GenBank/DDBJ databases">
        <title>A dynamic microbial community with high functional redundancy inhabits the cold, oxic subseafloor aquifer.</title>
        <authorList>
            <person name="Tully B.J."/>
            <person name="Wheat C.G."/>
            <person name="Glazer B.T."/>
            <person name="Huber J.A."/>
        </authorList>
    </citation>
    <scope>NUCLEOTIDE SEQUENCE [LARGE SCALE GENOMIC DNA]</scope>
</reference>
<evidence type="ECO:0000256" key="1">
    <source>
        <dbReference type="ARBA" id="ARBA00022490"/>
    </source>
</evidence>
<evidence type="ECO:0000256" key="3">
    <source>
        <dbReference type="ARBA" id="ARBA00022722"/>
    </source>
</evidence>
<comment type="similarity">
    <text evidence="5">Belongs to the YqgF HJR family.</text>
</comment>
<evidence type="ECO:0000256" key="2">
    <source>
        <dbReference type="ARBA" id="ARBA00022517"/>
    </source>
</evidence>
<dbReference type="GO" id="GO:0004518">
    <property type="term" value="F:nuclease activity"/>
    <property type="evidence" value="ECO:0007669"/>
    <property type="project" value="UniProtKB-KW"/>
</dbReference>
<evidence type="ECO:0000259" key="6">
    <source>
        <dbReference type="SMART" id="SM00732"/>
    </source>
</evidence>
<dbReference type="CDD" id="cd16964">
    <property type="entry name" value="YqgF"/>
    <property type="match status" value="1"/>
</dbReference>
<dbReference type="InterPro" id="IPR037027">
    <property type="entry name" value="YqgF/RNaseH-like_dom_sf"/>
</dbReference>
<dbReference type="AlphaFoldDB" id="A0A2A4X7Y0"/>
<dbReference type="SMART" id="SM00732">
    <property type="entry name" value="YqgFc"/>
    <property type="match status" value="1"/>
</dbReference>
<dbReference type="GO" id="GO:0000967">
    <property type="term" value="P:rRNA 5'-end processing"/>
    <property type="evidence" value="ECO:0007669"/>
    <property type="project" value="UniProtKB-UniRule"/>
</dbReference>
<dbReference type="Pfam" id="PF03652">
    <property type="entry name" value="RuvX"/>
    <property type="match status" value="1"/>
</dbReference>
<dbReference type="InterPro" id="IPR012337">
    <property type="entry name" value="RNaseH-like_sf"/>
</dbReference>
<feature type="domain" description="YqgF/RNase H-like" evidence="6">
    <location>
        <begin position="16"/>
        <end position="119"/>
    </location>
</feature>
<dbReference type="GO" id="GO:0005829">
    <property type="term" value="C:cytosol"/>
    <property type="evidence" value="ECO:0007669"/>
    <property type="project" value="TreeGrafter"/>
</dbReference>
<comment type="subcellular location">
    <subcellularLocation>
        <location evidence="5">Cytoplasm</location>
    </subcellularLocation>
</comment>
<keyword evidence="3 5" id="KW-0540">Nuclease</keyword>
<dbReference type="SUPFAM" id="SSF53098">
    <property type="entry name" value="Ribonuclease H-like"/>
    <property type="match status" value="1"/>
</dbReference>
<keyword evidence="4 5" id="KW-0378">Hydrolase</keyword>
<evidence type="ECO:0000313" key="7">
    <source>
        <dbReference type="EMBL" id="PCI78660.1"/>
    </source>
</evidence>
<dbReference type="Proteomes" id="UP000218775">
    <property type="component" value="Unassembled WGS sequence"/>
</dbReference>
<sequence>MRQLARTETIGRHMGKRLLGIDYGTKRIGLAISDPRQIIASPLARVATKKNHKETAQAIKAVLEEKNFVIEKVVLGDPKLLSGEPSPLSKIIALFAKDLEQVLECPIAFFDERLTSKQGEKLLIEAKVRRKKRAKVIDTMSATLILQSYLAIPKMP</sequence>
<dbReference type="EMBL" id="NVUK01000002">
    <property type="protein sequence ID" value="PCI78660.1"/>
    <property type="molecule type" value="Genomic_DNA"/>
</dbReference>
<dbReference type="HAMAP" id="MF_00651">
    <property type="entry name" value="Nuclease_YqgF"/>
    <property type="match status" value="1"/>
</dbReference>
<evidence type="ECO:0000313" key="8">
    <source>
        <dbReference type="Proteomes" id="UP000218775"/>
    </source>
</evidence>
<evidence type="ECO:0000256" key="4">
    <source>
        <dbReference type="ARBA" id="ARBA00022801"/>
    </source>
</evidence>
<dbReference type="PANTHER" id="PTHR33317:SF4">
    <property type="entry name" value="POLYNUCLEOTIDYL TRANSFERASE, RIBONUCLEASE H-LIKE SUPERFAMILY PROTEIN"/>
    <property type="match status" value="1"/>
</dbReference>
<dbReference type="InterPro" id="IPR006641">
    <property type="entry name" value="YqgF/RNaseH-like_dom"/>
</dbReference>
<comment type="function">
    <text evidence="5">Could be a nuclease involved in processing of the 5'-end of pre-16S rRNA.</text>
</comment>
<evidence type="ECO:0000256" key="5">
    <source>
        <dbReference type="HAMAP-Rule" id="MF_00651"/>
    </source>
</evidence>
<accession>A0A2A4X7Y0</accession>
<keyword evidence="2 5" id="KW-0690">Ribosome biogenesis</keyword>